<dbReference type="InterPro" id="IPR045379">
    <property type="entry name" value="Crinkler_N"/>
</dbReference>
<evidence type="ECO:0000256" key="3">
    <source>
        <dbReference type="ARBA" id="ARBA00022525"/>
    </source>
</evidence>
<reference evidence="5" key="1">
    <citation type="submission" date="2013-07" db="EMBL/GenBank/DDBJ databases">
        <title>The genome of an arbuscular mycorrhizal fungus provides insights into the evolution of the oldest plant symbiosis.</title>
        <authorList>
            <consortium name="DOE Joint Genome Institute"/>
            <person name="Tisserant E."/>
            <person name="Malbreil M."/>
            <person name="Kuo A."/>
            <person name="Kohler A."/>
            <person name="Symeonidi A."/>
            <person name="Balestrini R."/>
            <person name="Charron P."/>
            <person name="Duensing N."/>
            <person name="Frei-dit-Frey N."/>
            <person name="Gianinazzi-Pearson V."/>
            <person name="Gilbert B."/>
            <person name="Handa Y."/>
            <person name="Hijri M."/>
            <person name="Kaul R."/>
            <person name="Kawaguchi M."/>
            <person name="Krajinski F."/>
            <person name="Lammers P."/>
            <person name="Lapierre D."/>
            <person name="Masclaux F.G."/>
            <person name="Murat C."/>
            <person name="Morin E."/>
            <person name="Ndikumana S."/>
            <person name="Pagni M."/>
            <person name="Petitpierre D."/>
            <person name="Requena N."/>
            <person name="Rosikiewicz P."/>
            <person name="Riley R."/>
            <person name="Saito K."/>
            <person name="San Clemente H."/>
            <person name="Shapiro H."/>
            <person name="van Tuinen D."/>
            <person name="Becard G."/>
            <person name="Bonfante P."/>
            <person name="Paszkowski U."/>
            <person name="Shachar-Hill Y."/>
            <person name="Young J.P."/>
            <person name="Sanders I.R."/>
            <person name="Henrissat B."/>
            <person name="Rensing S.A."/>
            <person name="Grigoriev I.V."/>
            <person name="Corradi N."/>
            <person name="Roux C."/>
            <person name="Martin F."/>
        </authorList>
    </citation>
    <scope>NUCLEOTIDE SEQUENCE</scope>
    <source>
        <strain evidence="5">DAOM 197198</strain>
    </source>
</reference>
<dbReference type="EMBL" id="KI291322">
    <property type="protein sequence ID" value="ESA06665.1"/>
    <property type="molecule type" value="Genomic_DNA"/>
</dbReference>
<dbReference type="GO" id="GO:0043657">
    <property type="term" value="C:host cell"/>
    <property type="evidence" value="ECO:0007669"/>
    <property type="project" value="UniProtKB-SubCell"/>
</dbReference>
<dbReference type="HOGENOM" id="CLU_1267495_0_0_1"/>
<evidence type="ECO:0000256" key="1">
    <source>
        <dbReference type="ARBA" id="ARBA00004340"/>
    </source>
</evidence>
<sequence>MGNFYRVMVTITLTCRLHHEIEVNSEAFTVDVCTSDRINKLKDKIFAKLKEKKDDTFTNIEAYDMKLWKRTKKLLRVKTIKSQVSSSRTREVVLTWDRLLLQISSSLTMSLWINKKYHGTHVDIGCVVNDIKTVYAKSCSLVVTLVDNKNEKTEIKDWKSLEKWLLVKCKETQNVNLDIDKISFGNSPKIINIVRNGKVLGSIYSLKSQ</sequence>
<accession>U9TEW4</accession>
<evidence type="ECO:0000313" key="5">
    <source>
        <dbReference type="EMBL" id="ESA06665.1"/>
    </source>
</evidence>
<comment type="subcellular location">
    <subcellularLocation>
        <location evidence="1">Host cell</location>
    </subcellularLocation>
    <subcellularLocation>
        <location evidence="2">Secreted</location>
    </subcellularLocation>
</comment>
<dbReference type="GO" id="GO:0005576">
    <property type="term" value="C:extracellular region"/>
    <property type="evidence" value="ECO:0007669"/>
    <property type="project" value="UniProtKB-SubCell"/>
</dbReference>
<organism evidence="5">
    <name type="scientific">Rhizophagus irregularis (strain DAOM 181602 / DAOM 197198 / MUCL 43194)</name>
    <name type="common">Arbuscular mycorrhizal fungus</name>
    <name type="synonym">Glomus intraradices</name>
    <dbReference type="NCBI Taxonomy" id="747089"/>
    <lineage>
        <taxon>Eukaryota</taxon>
        <taxon>Fungi</taxon>
        <taxon>Fungi incertae sedis</taxon>
        <taxon>Mucoromycota</taxon>
        <taxon>Glomeromycotina</taxon>
        <taxon>Glomeromycetes</taxon>
        <taxon>Glomerales</taxon>
        <taxon>Glomeraceae</taxon>
        <taxon>Rhizophagus</taxon>
    </lineage>
</organism>
<evidence type="ECO:0000256" key="2">
    <source>
        <dbReference type="ARBA" id="ARBA00004613"/>
    </source>
</evidence>
<dbReference type="VEuPathDB" id="FungiDB:RhiirFUN_025350"/>
<feature type="domain" description="Crinkler effector protein N-terminal" evidence="4">
    <location>
        <begin position="11"/>
        <end position="80"/>
    </location>
</feature>
<dbReference type="Pfam" id="PF20147">
    <property type="entry name" value="Crinkler"/>
    <property type="match status" value="1"/>
</dbReference>
<dbReference type="AlphaFoldDB" id="U9TEW4"/>
<protein>
    <recommendedName>
        <fullName evidence="4">Crinkler effector protein N-terminal domain-containing protein</fullName>
    </recommendedName>
</protein>
<proteinExistence type="predicted"/>
<name>U9TEW4_RHIID</name>
<evidence type="ECO:0000259" key="4">
    <source>
        <dbReference type="Pfam" id="PF20147"/>
    </source>
</evidence>
<keyword evidence="3" id="KW-0964">Secreted</keyword>
<gene>
    <name evidence="5" type="ORF">GLOINDRAFT_84970</name>
</gene>